<dbReference type="AlphaFoldDB" id="A0A2S7IQ97"/>
<keyword evidence="1" id="KW-0175">Coiled coil</keyword>
<dbReference type="InterPro" id="IPR027417">
    <property type="entry name" value="P-loop_NTPase"/>
</dbReference>
<evidence type="ECO:0000313" key="3">
    <source>
        <dbReference type="EMBL" id="PQA59846.1"/>
    </source>
</evidence>
<reference evidence="4" key="1">
    <citation type="submission" date="2018-02" db="EMBL/GenBank/DDBJ databases">
        <title>Genome sequencing of Solimonas sp. HR-BB.</title>
        <authorList>
            <person name="Lee Y."/>
            <person name="Jeon C.O."/>
        </authorList>
    </citation>
    <scope>NUCLEOTIDE SEQUENCE [LARGE SCALE GENOMIC DNA]</scope>
    <source>
        <strain evidence="4">HR-U</strain>
    </source>
</reference>
<feature type="compositionally biased region" description="Acidic residues" evidence="2">
    <location>
        <begin position="650"/>
        <end position="663"/>
    </location>
</feature>
<feature type="compositionally biased region" description="Polar residues" evidence="2">
    <location>
        <begin position="625"/>
        <end position="649"/>
    </location>
</feature>
<dbReference type="RefSeq" id="WP_104711643.1">
    <property type="nucleotide sequence ID" value="NZ_PTRA01000001.1"/>
</dbReference>
<dbReference type="SUPFAM" id="SSF52540">
    <property type="entry name" value="P-loop containing nucleoside triphosphate hydrolases"/>
    <property type="match status" value="1"/>
</dbReference>
<dbReference type="Proteomes" id="UP000239590">
    <property type="component" value="Unassembled WGS sequence"/>
</dbReference>
<dbReference type="OrthoDB" id="853948at2"/>
<dbReference type="GO" id="GO:0006302">
    <property type="term" value="P:double-strand break repair"/>
    <property type="evidence" value="ECO:0007669"/>
    <property type="project" value="InterPro"/>
</dbReference>
<organism evidence="3 4">
    <name type="scientific">Siphonobacter curvatus</name>
    <dbReference type="NCBI Taxonomy" id="2094562"/>
    <lineage>
        <taxon>Bacteria</taxon>
        <taxon>Pseudomonadati</taxon>
        <taxon>Bacteroidota</taxon>
        <taxon>Cytophagia</taxon>
        <taxon>Cytophagales</taxon>
        <taxon>Cytophagaceae</taxon>
        <taxon>Siphonobacter</taxon>
    </lineage>
</organism>
<evidence type="ECO:0000313" key="4">
    <source>
        <dbReference type="Proteomes" id="UP000239590"/>
    </source>
</evidence>
<evidence type="ECO:0000256" key="2">
    <source>
        <dbReference type="SAM" id="MobiDB-lite"/>
    </source>
</evidence>
<protein>
    <submittedName>
        <fullName evidence="3">Uncharacterized protein</fullName>
    </submittedName>
</protein>
<name>A0A2S7IQ97_9BACT</name>
<keyword evidence="4" id="KW-1185">Reference proteome</keyword>
<dbReference type="GO" id="GO:0016887">
    <property type="term" value="F:ATP hydrolysis activity"/>
    <property type="evidence" value="ECO:0007669"/>
    <property type="project" value="InterPro"/>
</dbReference>
<gene>
    <name evidence="3" type="ORF">C5O19_09550</name>
</gene>
<dbReference type="Gene3D" id="3.40.50.300">
    <property type="entry name" value="P-loop containing nucleotide triphosphate hydrolases"/>
    <property type="match status" value="1"/>
</dbReference>
<accession>A0A2S7IQ97</accession>
<proteinExistence type="predicted"/>
<evidence type="ECO:0000256" key="1">
    <source>
        <dbReference type="SAM" id="Coils"/>
    </source>
</evidence>
<sequence length="663" mass="76668">MQSIKINKLVVYKKSRIVYSQDYHSGLNIIRGKNGSGKSTIANFMYYALGGDFINWLPEAQSCDYVIIEVNINGKILTLKRYIETNTMQPMDIYYGKYENAISQKLDGWNRYNFGRKDAKESFSQIIFKYLNFTEVSTESGDFITFNQILRLLYIDQITPIINIIKSVDFDSPLIRRTIGYYLYGSHDDSLVIDEKNLRLKKKEINDLKSQQKIFVDIYDSKQLNSTDIDKEINKLTTQLEKLNSSIEKSQTSRNTAFSEANKKFNDKKDKLVTLKNEYIQITKDINTYKIEISDSIDFINELKSQSKSLNTSIITRNILGLMPVSYCPSCLGKLKENTEHNTCSLCGNIQEDDAVNKATKVKEEIDIQISESERLLKLRQDRLIKLIDLENKTKTNLYETQKDIDLSVKAFTISYDLKLSELLTTKGEVKVKLSQLFEKRQKAIKFEYINEKINTLNTDISSLLKSIQNKRISQSNNSIKVENKIRDYTIKILKEDSKDEVYESSFVDPENVNIDFDKNSFSIDGRSNFSASSMVVLKNAIRFSIFFASLELPFMRYPRFILCDNIEDKGMEPSRSHKFQRTIESIAKKFNKEDYQIIFTTSMMDESLDIDKYTVGPSYNGSNKSLDIQPINKNTEPLSTNDQRPNLDSDNDMDELFSDLPF</sequence>
<feature type="region of interest" description="Disordered" evidence="2">
    <location>
        <begin position="625"/>
        <end position="663"/>
    </location>
</feature>
<comment type="caution">
    <text evidence="3">The sequence shown here is derived from an EMBL/GenBank/DDBJ whole genome shotgun (WGS) entry which is preliminary data.</text>
</comment>
<dbReference type="EMBL" id="PTRA01000001">
    <property type="protein sequence ID" value="PQA59846.1"/>
    <property type="molecule type" value="Genomic_DNA"/>
</dbReference>
<feature type="coiled-coil region" evidence="1">
    <location>
        <begin position="233"/>
        <end position="278"/>
    </location>
</feature>